<dbReference type="Proteomes" id="UP001597519">
    <property type="component" value="Unassembled WGS sequence"/>
</dbReference>
<comment type="catalytic activity">
    <reaction evidence="8">
        <text>fluoride(in) = fluoride(out)</text>
        <dbReference type="Rhea" id="RHEA:76159"/>
        <dbReference type="ChEBI" id="CHEBI:17051"/>
    </reaction>
    <physiologicalReaction direction="left-to-right" evidence="8">
        <dbReference type="Rhea" id="RHEA:76160"/>
    </physiologicalReaction>
</comment>
<comment type="subcellular location">
    <subcellularLocation>
        <location evidence="1 10">Cell membrane</location>
        <topology evidence="1 10">Multi-pass membrane protein</topology>
    </subcellularLocation>
</comment>
<evidence type="ECO:0000313" key="11">
    <source>
        <dbReference type="EMBL" id="MFD2829056.1"/>
    </source>
</evidence>
<comment type="caution">
    <text evidence="11">The sequence shown here is derived from an EMBL/GenBank/DDBJ whole genome shotgun (WGS) entry which is preliminary data.</text>
</comment>
<keyword evidence="3 10" id="KW-0812">Transmembrane</keyword>
<gene>
    <name evidence="10 11" type="primary">crcB</name>
    <name evidence="10" type="synonym">fluC</name>
    <name evidence="11" type="ORF">ACFSX4_01160</name>
</gene>
<keyword evidence="5 10" id="KW-0472">Membrane</keyword>
<dbReference type="NCBIfam" id="TIGR00494">
    <property type="entry name" value="crcB"/>
    <property type="match status" value="1"/>
</dbReference>
<keyword evidence="10" id="KW-0813">Transport</keyword>
<evidence type="ECO:0000256" key="7">
    <source>
        <dbReference type="ARBA" id="ARBA00035120"/>
    </source>
</evidence>
<feature type="transmembrane region" description="Helical" evidence="10">
    <location>
        <begin position="95"/>
        <end position="118"/>
    </location>
</feature>
<reference evidence="12" key="1">
    <citation type="journal article" date="2019" name="Int. J. Syst. Evol. Microbiol.">
        <title>The Global Catalogue of Microorganisms (GCM) 10K type strain sequencing project: providing services to taxonomists for standard genome sequencing and annotation.</title>
        <authorList>
            <consortium name="The Broad Institute Genomics Platform"/>
            <consortium name="The Broad Institute Genome Sequencing Center for Infectious Disease"/>
            <person name="Wu L."/>
            <person name="Ma J."/>
        </authorList>
    </citation>
    <scope>NUCLEOTIDE SEQUENCE [LARGE SCALE GENOMIC DNA]</scope>
    <source>
        <strain evidence="12">KCTC 33575</strain>
    </source>
</reference>
<dbReference type="PANTHER" id="PTHR28259:SF1">
    <property type="entry name" value="FLUORIDE EXPORT PROTEIN 1-RELATED"/>
    <property type="match status" value="1"/>
</dbReference>
<sequence>MFKYAAVGTAGALGASARYIITVMVPAESGFPLATLLVNLIGAFLLTFTGFYLFQRIKISDTLKTAVSVGFLGSFTTFSALSLETVSLLENGRLFTAAAYVLLSISGGVLMSYAGYLCHRLPGRRT</sequence>
<evidence type="ECO:0000256" key="8">
    <source>
        <dbReference type="ARBA" id="ARBA00035585"/>
    </source>
</evidence>
<keyword evidence="10" id="KW-0915">Sodium</keyword>
<proteinExistence type="inferred from homology"/>
<keyword evidence="10" id="KW-0406">Ion transport</keyword>
<comment type="activity regulation">
    <text evidence="10">Na(+) is not transported, but it plays an essential structural role and its presence is essential for fluoride channel function.</text>
</comment>
<protein>
    <recommendedName>
        <fullName evidence="10">Fluoride-specific ion channel FluC</fullName>
    </recommendedName>
</protein>
<dbReference type="PANTHER" id="PTHR28259">
    <property type="entry name" value="FLUORIDE EXPORT PROTEIN 1-RELATED"/>
    <property type="match status" value="1"/>
</dbReference>
<evidence type="ECO:0000256" key="1">
    <source>
        <dbReference type="ARBA" id="ARBA00004651"/>
    </source>
</evidence>
<feature type="binding site" evidence="10">
    <location>
        <position position="76"/>
    </location>
    <ligand>
        <name>Na(+)</name>
        <dbReference type="ChEBI" id="CHEBI:29101"/>
        <note>structural</note>
    </ligand>
</feature>
<accession>A0ABW5WQH6</accession>
<evidence type="ECO:0000256" key="6">
    <source>
        <dbReference type="ARBA" id="ARBA00023303"/>
    </source>
</evidence>
<dbReference type="EMBL" id="JBHUOQ010000001">
    <property type="protein sequence ID" value="MFD2829056.1"/>
    <property type="molecule type" value="Genomic_DNA"/>
</dbReference>
<dbReference type="HAMAP" id="MF_00454">
    <property type="entry name" value="FluC"/>
    <property type="match status" value="1"/>
</dbReference>
<feature type="transmembrane region" description="Helical" evidence="10">
    <location>
        <begin position="66"/>
        <end position="83"/>
    </location>
</feature>
<evidence type="ECO:0000256" key="2">
    <source>
        <dbReference type="ARBA" id="ARBA00022475"/>
    </source>
</evidence>
<evidence type="ECO:0000256" key="3">
    <source>
        <dbReference type="ARBA" id="ARBA00022692"/>
    </source>
</evidence>
<evidence type="ECO:0000256" key="5">
    <source>
        <dbReference type="ARBA" id="ARBA00023136"/>
    </source>
</evidence>
<comment type="function">
    <text evidence="9 10">Fluoride-specific ion channel. Important for reducing fluoride concentration in the cell, thus reducing its toxicity.</text>
</comment>
<organism evidence="11 12">
    <name type="scientific">Corticicoccus populi</name>
    <dbReference type="NCBI Taxonomy" id="1812821"/>
    <lineage>
        <taxon>Bacteria</taxon>
        <taxon>Bacillati</taxon>
        <taxon>Bacillota</taxon>
        <taxon>Bacilli</taxon>
        <taxon>Bacillales</taxon>
        <taxon>Staphylococcaceae</taxon>
        <taxon>Corticicoccus</taxon>
    </lineage>
</organism>
<dbReference type="InterPro" id="IPR003691">
    <property type="entry name" value="FluC"/>
</dbReference>
<name>A0ABW5WQH6_9STAP</name>
<keyword evidence="12" id="KW-1185">Reference proteome</keyword>
<evidence type="ECO:0000256" key="10">
    <source>
        <dbReference type="HAMAP-Rule" id="MF_00454"/>
    </source>
</evidence>
<keyword evidence="2 10" id="KW-1003">Cell membrane</keyword>
<dbReference type="Pfam" id="PF02537">
    <property type="entry name" value="CRCB"/>
    <property type="match status" value="1"/>
</dbReference>
<feature type="transmembrane region" description="Helical" evidence="10">
    <location>
        <begin position="33"/>
        <end position="54"/>
    </location>
</feature>
<feature type="binding site" evidence="10">
    <location>
        <position position="73"/>
    </location>
    <ligand>
        <name>Na(+)</name>
        <dbReference type="ChEBI" id="CHEBI:29101"/>
        <note>structural</note>
    </ligand>
</feature>
<keyword evidence="6 10" id="KW-0407">Ion channel</keyword>
<keyword evidence="4 10" id="KW-1133">Transmembrane helix</keyword>
<evidence type="ECO:0000256" key="4">
    <source>
        <dbReference type="ARBA" id="ARBA00022989"/>
    </source>
</evidence>
<dbReference type="RefSeq" id="WP_377770715.1">
    <property type="nucleotide sequence ID" value="NZ_JBHUOQ010000001.1"/>
</dbReference>
<evidence type="ECO:0000313" key="12">
    <source>
        <dbReference type="Proteomes" id="UP001597519"/>
    </source>
</evidence>
<comment type="similarity">
    <text evidence="7 10">Belongs to the fluoride channel Fluc/FEX (TC 1.A.43) family.</text>
</comment>
<keyword evidence="10" id="KW-0479">Metal-binding</keyword>
<evidence type="ECO:0000256" key="9">
    <source>
        <dbReference type="ARBA" id="ARBA00049940"/>
    </source>
</evidence>